<sequence length="449" mass="47443">MQTQKDHVHAYQFLMQRMTTALVIGDPSSAEHPLGRGRSGLITGAVVALLIAIGFGVYGLIVPGGNTAWQRKGAILVEKESGSRYVYLDGKLLPTPNQASAMLLQGPGSTVSVISRKSLAGLPRGPQAGITGAPDTVPRPNELMTGGWLLCPVRAADGAPVMSVNMDEGASKLDLTADFYAPVQSRDGKMFLIWEGKKYQVPSSRSLVALGLTAARTPFAPDVWLNLVPDGPALTPAQIAGAGEPAREVAGRSRRIGDLFYHYPGNGTQQRYVMTGKGLSPLSATEYTLLKAEPGAAVTEIDAQSVLAAPFSSDQSLLRRLPDLVTSQPVPPEQGRVCLEQRGSGAEVETTVVAAPGADGWPPVTEEGAMLPPNRGVLVAEIPVLEGQKDPKKYLINDRGRRFLIPDDDSMRALGLGDVRPIPMRTEVLSTIPAGPALSRAAVVVEQGG</sequence>
<name>A0ABU4VCD5_9PSEU</name>
<organism evidence="2 3">
    <name type="scientific">Lentzea sokolovensis</name>
    <dbReference type="NCBI Taxonomy" id="3095429"/>
    <lineage>
        <taxon>Bacteria</taxon>
        <taxon>Bacillati</taxon>
        <taxon>Actinomycetota</taxon>
        <taxon>Actinomycetes</taxon>
        <taxon>Pseudonocardiales</taxon>
        <taxon>Pseudonocardiaceae</taxon>
        <taxon>Lentzea</taxon>
    </lineage>
</organism>
<dbReference type="NCBIfam" id="TIGR03919">
    <property type="entry name" value="T7SS_EccB"/>
    <property type="match status" value="1"/>
</dbReference>
<keyword evidence="1" id="KW-0812">Transmembrane</keyword>
<dbReference type="Proteomes" id="UP001285352">
    <property type="component" value="Unassembled WGS sequence"/>
</dbReference>
<comment type="caution">
    <text evidence="2">The sequence shown here is derived from an EMBL/GenBank/DDBJ whole genome shotgun (WGS) entry which is preliminary data.</text>
</comment>
<dbReference type="Gene3D" id="3.30.2390.20">
    <property type="entry name" value="Type VII secretion system EccB, repeat 1 domain"/>
    <property type="match status" value="1"/>
</dbReference>
<keyword evidence="1" id="KW-0472">Membrane</keyword>
<evidence type="ECO:0000313" key="2">
    <source>
        <dbReference type="EMBL" id="MDX8149472.1"/>
    </source>
</evidence>
<dbReference type="InterPro" id="IPR044857">
    <property type="entry name" value="T7SS_EccB_R1"/>
</dbReference>
<reference evidence="2 3" key="2">
    <citation type="submission" date="2023-11" db="EMBL/GenBank/DDBJ databases">
        <authorList>
            <person name="Lara A.C."/>
            <person name="Chronakova A."/>
        </authorList>
    </citation>
    <scope>NUCLEOTIDE SEQUENCE [LARGE SCALE GENOMIC DNA]</scope>
    <source>
        <strain evidence="2 3">BCCO 10_0061</strain>
    </source>
</reference>
<dbReference type="PANTHER" id="PTHR40765:SF2">
    <property type="entry name" value="ESX-2 SECRETION SYSTEM ATPASE ECCB2"/>
    <property type="match status" value="1"/>
</dbReference>
<dbReference type="Pfam" id="PF05108">
    <property type="entry name" value="T7SS_ESX1_EccB"/>
    <property type="match status" value="1"/>
</dbReference>
<evidence type="ECO:0000313" key="3">
    <source>
        <dbReference type="Proteomes" id="UP001285352"/>
    </source>
</evidence>
<accession>A0ABU4VCD5</accession>
<dbReference type="EMBL" id="JAXAVU010000018">
    <property type="protein sequence ID" value="MDX8149472.1"/>
    <property type="molecule type" value="Genomic_DNA"/>
</dbReference>
<feature type="transmembrane region" description="Helical" evidence="1">
    <location>
        <begin position="41"/>
        <end position="62"/>
    </location>
</feature>
<protein>
    <submittedName>
        <fullName evidence="2">Type VII secretion protein EccB</fullName>
    </submittedName>
</protein>
<evidence type="ECO:0000256" key="1">
    <source>
        <dbReference type="SAM" id="Phobius"/>
    </source>
</evidence>
<keyword evidence="3" id="KW-1185">Reference proteome</keyword>
<keyword evidence="1" id="KW-1133">Transmembrane helix</keyword>
<dbReference type="InterPro" id="IPR007795">
    <property type="entry name" value="T7SS_EccB"/>
</dbReference>
<dbReference type="PANTHER" id="PTHR40765">
    <property type="entry name" value="ESX-2 SECRETION SYSTEM ATPASE ECCB2"/>
    <property type="match status" value="1"/>
</dbReference>
<reference evidence="2 3" key="1">
    <citation type="submission" date="2023-11" db="EMBL/GenBank/DDBJ databases">
        <title>Lentzea sokolovensis, sp. nov., Lentzea kristufkii, sp. nov., and Lentzea miocenensis, sp. nov., rare actinobacteria from Sokolov Coal Basin, Miocene lacustrine sediment, Czech Republic.</title>
        <authorList>
            <person name="Lara A."/>
            <person name="Kotroba L."/>
            <person name="Nouioui I."/>
            <person name="Neumann-Schaal M."/>
            <person name="Mast Y."/>
            <person name="Chronakova A."/>
        </authorList>
    </citation>
    <scope>NUCLEOTIDE SEQUENCE [LARGE SCALE GENOMIC DNA]</scope>
    <source>
        <strain evidence="2 3">BCCO 10_0061</strain>
    </source>
</reference>
<proteinExistence type="predicted"/>
<gene>
    <name evidence="2" type="primary">eccB</name>
    <name evidence="2" type="ORF">SK854_45630</name>
</gene>
<dbReference type="RefSeq" id="WP_319981454.1">
    <property type="nucleotide sequence ID" value="NZ_JAXAVU010000018.1"/>
</dbReference>